<dbReference type="Proteomes" id="UP000294555">
    <property type="component" value="Unassembled WGS sequence"/>
</dbReference>
<organism evidence="1 2">
    <name type="scientific">Sodalis ligni</name>
    <dbReference type="NCBI Taxonomy" id="2697027"/>
    <lineage>
        <taxon>Bacteria</taxon>
        <taxon>Pseudomonadati</taxon>
        <taxon>Pseudomonadota</taxon>
        <taxon>Gammaproteobacteria</taxon>
        <taxon>Enterobacterales</taxon>
        <taxon>Bruguierivoracaceae</taxon>
        <taxon>Sodalis</taxon>
    </lineage>
</organism>
<name>A0A4R1N6L4_9GAMM</name>
<dbReference type="EMBL" id="SJOI01000001">
    <property type="protein sequence ID" value="TCL02149.1"/>
    <property type="molecule type" value="Genomic_DNA"/>
</dbReference>
<accession>A0A4R1N6L4</accession>
<reference evidence="1 2" key="1">
    <citation type="submission" date="2019-02" db="EMBL/GenBank/DDBJ databases">
        <title>Investigation of anaerobic lignin degradation for improved lignocellulosic biofuels.</title>
        <authorList>
            <person name="Deangelis K."/>
        </authorList>
    </citation>
    <scope>NUCLEOTIDE SEQUENCE [LARGE SCALE GENOMIC DNA]</scope>
    <source>
        <strain evidence="1 2">159R</strain>
    </source>
</reference>
<dbReference type="Pfam" id="PF15894">
    <property type="entry name" value="SgrT"/>
    <property type="match status" value="1"/>
</dbReference>
<sequence>MKNAMQFTFYRRYFEKTQDASARIFKNISAETRYHMLNELMQWHISDTHEDKTC</sequence>
<comment type="caution">
    <text evidence="1">The sequence shown here is derived from an EMBL/GenBank/DDBJ whole genome shotgun (WGS) entry which is preliminary data.</text>
</comment>
<keyword evidence="2" id="KW-1185">Reference proteome</keyword>
<evidence type="ECO:0000313" key="1">
    <source>
        <dbReference type="EMBL" id="TCL02149.1"/>
    </source>
</evidence>
<proteinExistence type="predicted"/>
<dbReference type="AlphaFoldDB" id="A0A4R1N6L4"/>
<dbReference type="RefSeq" id="WP_165934090.1">
    <property type="nucleotide sequence ID" value="NZ_SJOI01000001.1"/>
</dbReference>
<gene>
    <name evidence="1" type="ORF">EZJ58_0143</name>
</gene>
<dbReference type="GO" id="GO:0046325">
    <property type="term" value="P:negative regulation of D-glucose import"/>
    <property type="evidence" value="ECO:0007669"/>
    <property type="project" value="InterPro"/>
</dbReference>
<evidence type="ECO:0000313" key="2">
    <source>
        <dbReference type="Proteomes" id="UP000294555"/>
    </source>
</evidence>
<dbReference type="InterPro" id="IPR031767">
    <property type="entry name" value="SgrT"/>
</dbReference>
<protein>
    <submittedName>
        <fullName evidence="1">Inhibitor of glucose uptake transporter SgrT</fullName>
    </submittedName>
</protein>